<dbReference type="PANTHER" id="PTHR43610:SF1">
    <property type="entry name" value="N-ACETYLTRANSFERASE DOMAIN-CONTAINING PROTEIN"/>
    <property type="match status" value="1"/>
</dbReference>
<evidence type="ECO:0000259" key="1">
    <source>
        <dbReference type="Pfam" id="PF13302"/>
    </source>
</evidence>
<evidence type="ECO:0000313" key="3">
    <source>
        <dbReference type="Proteomes" id="UP001649230"/>
    </source>
</evidence>
<dbReference type="SUPFAM" id="SSF55729">
    <property type="entry name" value="Acyl-CoA N-acyltransferases (Nat)"/>
    <property type="match status" value="1"/>
</dbReference>
<protein>
    <submittedName>
        <fullName evidence="2">GNAT family N-acetyltransferase</fullName>
    </submittedName>
</protein>
<dbReference type="Proteomes" id="UP001649230">
    <property type="component" value="Chromosome"/>
</dbReference>
<organism evidence="2 3">
    <name type="scientific">Paenibacillus hexagrammi</name>
    <dbReference type="NCBI Taxonomy" id="2908839"/>
    <lineage>
        <taxon>Bacteria</taxon>
        <taxon>Bacillati</taxon>
        <taxon>Bacillota</taxon>
        <taxon>Bacilli</taxon>
        <taxon>Bacillales</taxon>
        <taxon>Paenibacillaceae</taxon>
        <taxon>Paenibacillus</taxon>
    </lineage>
</organism>
<evidence type="ECO:0000313" key="2">
    <source>
        <dbReference type="EMBL" id="UJF32126.1"/>
    </source>
</evidence>
<name>A0ABY3SDX5_9BACL</name>
<dbReference type="InterPro" id="IPR016181">
    <property type="entry name" value="Acyl_CoA_acyltransferase"/>
</dbReference>
<proteinExistence type="predicted"/>
<sequence length="203" mass="23615">MNLNMELKPTTLQGERVALIPMNASHIDGLAEAAHDPAIWGYMKPLLNRAEVEAFVRLALEEQQAGLSLPFSVYDKQTEQWIGSTRLHDYSASNRHLEIGHTWYHPSVWRTRVNTECKYLLLRHCFETLDLIRVQIKTDLRNVRSQEAIARLGAQREGILRQHRILHDGYIRDTVMFSILDSEWHSVRNRLEGFLNKNFDLAK</sequence>
<dbReference type="EMBL" id="CP090978">
    <property type="protein sequence ID" value="UJF32126.1"/>
    <property type="molecule type" value="Genomic_DNA"/>
</dbReference>
<dbReference type="Pfam" id="PF13302">
    <property type="entry name" value="Acetyltransf_3"/>
    <property type="match status" value="1"/>
</dbReference>
<dbReference type="InterPro" id="IPR000182">
    <property type="entry name" value="GNAT_dom"/>
</dbReference>
<keyword evidence="3" id="KW-1185">Reference proteome</keyword>
<accession>A0ABY3SDX5</accession>
<dbReference type="PANTHER" id="PTHR43610">
    <property type="entry name" value="BLL6696 PROTEIN"/>
    <property type="match status" value="1"/>
</dbReference>
<reference evidence="2 3" key="1">
    <citation type="journal article" date="2024" name="Int. J. Syst. Evol. Microbiol.">
        <title>Paenibacillus hexagrammi sp. nov., a novel bacterium isolated from the gut content of Hexagrammos agrammus.</title>
        <authorList>
            <person name="Jung H.K."/>
            <person name="Kim D.G."/>
            <person name="Zin H."/>
            <person name="Park J."/>
            <person name="Jung H."/>
            <person name="Kim Y.O."/>
            <person name="Kong H.J."/>
            <person name="Kim J.W."/>
            <person name="Kim Y.S."/>
        </authorList>
    </citation>
    <scope>NUCLEOTIDE SEQUENCE [LARGE SCALE GENOMIC DNA]</scope>
    <source>
        <strain evidence="2 3">YPD9-1</strain>
    </source>
</reference>
<dbReference type="RefSeq" id="WP_235118471.1">
    <property type="nucleotide sequence ID" value="NZ_CP090978.1"/>
</dbReference>
<feature type="domain" description="N-acetyltransferase" evidence="1">
    <location>
        <begin position="16"/>
        <end position="155"/>
    </location>
</feature>
<dbReference type="Gene3D" id="3.40.630.30">
    <property type="match status" value="1"/>
</dbReference>
<gene>
    <name evidence="2" type="ORF">L0M14_20660</name>
</gene>